<accession>A0ABR3AG71</accession>
<reference evidence="1 2" key="1">
    <citation type="submission" date="2024-05" db="EMBL/GenBank/DDBJ databases">
        <title>A draft genome resource for the thread blight pathogen Marasmius tenuissimus strain MS-2.</title>
        <authorList>
            <person name="Yulfo-Soto G.E."/>
            <person name="Baruah I.K."/>
            <person name="Amoako-Attah I."/>
            <person name="Bukari Y."/>
            <person name="Meinhardt L.W."/>
            <person name="Bailey B.A."/>
            <person name="Cohen S.P."/>
        </authorList>
    </citation>
    <scope>NUCLEOTIDE SEQUENCE [LARGE SCALE GENOMIC DNA]</scope>
    <source>
        <strain evidence="1 2">MS-2</strain>
    </source>
</reference>
<sequence length="238" mass="27539">MFSLPQSHHSSKQEVPILPVSESSDTLDTLFHFVYPILDPFIETLDVLEAVLEAAVKYDFLSAIQHLRKVLVEQRFLTNFPLRVFAIAWRYDFQEEIDLAVRYTLNTDILSVPLTNDLKHVTAHTFRRLVDLHRRRTSAAHDLLQIPHEVKCPHCNGYGHARYNAPKWWYEWMKRAKEELSLRPSSSVIFQPEFMSQVATVVGCPQCPSSMFGCLTHLEKIRRDIDALPCEMQCPSDS</sequence>
<keyword evidence="2" id="KW-1185">Reference proteome</keyword>
<dbReference type="Proteomes" id="UP001437256">
    <property type="component" value="Unassembled WGS sequence"/>
</dbReference>
<protein>
    <submittedName>
        <fullName evidence="1">Uncharacterized protein</fullName>
    </submittedName>
</protein>
<comment type="caution">
    <text evidence="1">The sequence shown here is derived from an EMBL/GenBank/DDBJ whole genome shotgun (WGS) entry which is preliminary data.</text>
</comment>
<gene>
    <name evidence="1" type="ORF">AAF712_000341</name>
</gene>
<dbReference type="EMBL" id="JBBXMP010000001">
    <property type="protein sequence ID" value="KAL0072578.1"/>
    <property type="molecule type" value="Genomic_DNA"/>
</dbReference>
<organism evidence="1 2">
    <name type="scientific">Marasmius tenuissimus</name>
    <dbReference type="NCBI Taxonomy" id="585030"/>
    <lineage>
        <taxon>Eukaryota</taxon>
        <taxon>Fungi</taxon>
        <taxon>Dikarya</taxon>
        <taxon>Basidiomycota</taxon>
        <taxon>Agaricomycotina</taxon>
        <taxon>Agaricomycetes</taxon>
        <taxon>Agaricomycetidae</taxon>
        <taxon>Agaricales</taxon>
        <taxon>Marasmiineae</taxon>
        <taxon>Marasmiaceae</taxon>
        <taxon>Marasmius</taxon>
    </lineage>
</organism>
<name>A0ABR3AG71_9AGAR</name>
<evidence type="ECO:0000313" key="2">
    <source>
        <dbReference type="Proteomes" id="UP001437256"/>
    </source>
</evidence>
<proteinExistence type="predicted"/>
<evidence type="ECO:0000313" key="1">
    <source>
        <dbReference type="EMBL" id="KAL0072578.1"/>
    </source>
</evidence>